<dbReference type="PANTHER" id="PTHR12418:SF19">
    <property type="entry name" value="ACYL-COENZYME A THIOESTERASE THEM4"/>
    <property type="match status" value="1"/>
</dbReference>
<keyword evidence="11" id="KW-0472">Membrane</keyword>
<evidence type="ECO:0000256" key="1">
    <source>
        <dbReference type="ARBA" id="ARBA00004170"/>
    </source>
</evidence>
<evidence type="ECO:0000256" key="10">
    <source>
        <dbReference type="ARBA" id="ARBA00023098"/>
    </source>
</evidence>
<dbReference type="InterPro" id="IPR006683">
    <property type="entry name" value="Thioestr_dom"/>
</dbReference>
<keyword evidence="7" id="KW-0378">Hydrolase</keyword>
<evidence type="ECO:0000256" key="23">
    <source>
        <dbReference type="ARBA" id="ARBA00048180"/>
    </source>
</evidence>
<keyword evidence="12" id="KW-0966">Cell projection</keyword>
<comment type="catalytic activity">
    <reaction evidence="23">
        <text>tetradecanoyl-CoA + H2O = tetradecanoate + CoA + H(+)</text>
        <dbReference type="Rhea" id="RHEA:40119"/>
        <dbReference type="ChEBI" id="CHEBI:15377"/>
        <dbReference type="ChEBI" id="CHEBI:15378"/>
        <dbReference type="ChEBI" id="CHEBI:30807"/>
        <dbReference type="ChEBI" id="CHEBI:57287"/>
        <dbReference type="ChEBI" id="CHEBI:57385"/>
    </reaction>
    <physiologicalReaction direction="left-to-right" evidence="23">
        <dbReference type="Rhea" id="RHEA:40120"/>
    </physiologicalReaction>
</comment>
<evidence type="ECO:0000256" key="19">
    <source>
        <dbReference type="ARBA" id="ARBA00047588"/>
    </source>
</evidence>
<dbReference type="GO" id="GO:0016787">
    <property type="term" value="F:hydrolase activity"/>
    <property type="evidence" value="ECO:0007669"/>
    <property type="project" value="UniProtKB-KW"/>
</dbReference>
<evidence type="ECO:0000256" key="6">
    <source>
        <dbReference type="ARBA" id="ARBA00022703"/>
    </source>
</evidence>
<evidence type="ECO:0000256" key="14">
    <source>
        <dbReference type="ARBA" id="ARBA00037002"/>
    </source>
</evidence>
<dbReference type="Proteomes" id="UP000592181">
    <property type="component" value="Unassembled WGS sequence"/>
</dbReference>
<evidence type="ECO:0000256" key="21">
    <source>
        <dbReference type="ARBA" id="ARBA00047969"/>
    </source>
</evidence>
<evidence type="ECO:0000256" key="20">
    <source>
        <dbReference type="ARBA" id="ARBA00047734"/>
    </source>
</evidence>
<dbReference type="RefSeq" id="WP_179463754.1">
    <property type="nucleotide sequence ID" value="NZ_JACBZX010000001.1"/>
</dbReference>
<dbReference type="PANTHER" id="PTHR12418">
    <property type="entry name" value="ACYL-COENZYME A THIOESTERASE THEM4"/>
    <property type="match status" value="1"/>
</dbReference>
<organism evidence="26 27">
    <name type="scientific">Janibacter alkaliphilus</name>
    <dbReference type="NCBI Taxonomy" id="1069963"/>
    <lineage>
        <taxon>Bacteria</taxon>
        <taxon>Bacillati</taxon>
        <taxon>Actinomycetota</taxon>
        <taxon>Actinomycetes</taxon>
        <taxon>Micrococcales</taxon>
        <taxon>Intrasporangiaceae</taxon>
        <taxon>Janibacter</taxon>
    </lineage>
</organism>
<comment type="catalytic activity">
    <reaction evidence="21">
        <text>decanoyl-CoA + H2O = decanoate + CoA + H(+)</text>
        <dbReference type="Rhea" id="RHEA:40059"/>
        <dbReference type="ChEBI" id="CHEBI:15377"/>
        <dbReference type="ChEBI" id="CHEBI:15378"/>
        <dbReference type="ChEBI" id="CHEBI:27689"/>
        <dbReference type="ChEBI" id="CHEBI:57287"/>
        <dbReference type="ChEBI" id="CHEBI:61430"/>
    </reaction>
    <physiologicalReaction direction="left-to-right" evidence="21">
        <dbReference type="Rhea" id="RHEA:40060"/>
    </physiologicalReaction>
</comment>
<evidence type="ECO:0000256" key="24">
    <source>
        <dbReference type="SAM" id="MobiDB-lite"/>
    </source>
</evidence>
<keyword evidence="10" id="KW-0443">Lipid metabolism</keyword>
<proteinExistence type="inferred from homology"/>
<dbReference type="GO" id="GO:0005737">
    <property type="term" value="C:cytoplasm"/>
    <property type="evidence" value="ECO:0007669"/>
    <property type="project" value="UniProtKB-SubCell"/>
</dbReference>
<sequence>MTAGTYPSPEPVEDPEALRADEAAYRDLADAVRELLDLTVRTRVDQPERAAVATEVRALSARLSARAQDGPLGLETTSDGRLRDHGNPMVGMRNPVAPPLTVRQTGEGEAAADPFVLGAAYEGPPGHVHGGIIASVLDQVLGTVPAIVGRPGMTAYLNLTYRRPTPLGQVSGRARVAGTDGWKTTVTGELLDADGQVTVEAEGLFVVPRWARQYLGTPTGDAGDFEAPAEAGPDA</sequence>
<comment type="catalytic activity">
    <reaction evidence="13">
        <text>(5Z,8Z,11Z,14Z)-eicosatetraenoyl-CoA + H2O = (5Z,8Z,11Z,14Z)-eicosatetraenoate + CoA + H(+)</text>
        <dbReference type="Rhea" id="RHEA:40151"/>
        <dbReference type="ChEBI" id="CHEBI:15377"/>
        <dbReference type="ChEBI" id="CHEBI:15378"/>
        <dbReference type="ChEBI" id="CHEBI:32395"/>
        <dbReference type="ChEBI" id="CHEBI:57287"/>
        <dbReference type="ChEBI" id="CHEBI:57368"/>
    </reaction>
    <physiologicalReaction direction="left-to-right" evidence="13">
        <dbReference type="Rhea" id="RHEA:40152"/>
    </physiologicalReaction>
</comment>
<comment type="catalytic activity">
    <reaction evidence="14">
        <text>(9Z)-octadecenoyl-CoA + H2O = (9Z)-octadecenoate + CoA + H(+)</text>
        <dbReference type="Rhea" id="RHEA:40139"/>
        <dbReference type="ChEBI" id="CHEBI:15377"/>
        <dbReference type="ChEBI" id="CHEBI:15378"/>
        <dbReference type="ChEBI" id="CHEBI:30823"/>
        <dbReference type="ChEBI" id="CHEBI:57287"/>
        <dbReference type="ChEBI" id="CHEBI:57387"/>
    </reaction>
    <physiologicalReaction direction="left-to-right" evidence="14">
        <dbReference type="Rhea" id="RHEA:40140"/>
    </physiologicalReaction>
</comment>
<evidence type="ECO:0000256" key="2">
    <source>
        <dbReference type="ARBA" id="ARBA00004496"/>
    </source>
</evidence>
<dbReference type="Gene3D" id="3.10.129.10">
    <property type="entry name" value="Hotdog Thioesterase"/>
    <property type="match status" value="1"/>
</dbReference>
<comment type="subcellular location">
    <subcellularLocation>
        <location evidence="3">Cell projection</location>
        <location evidence="3">Ruffle membrane</location>
    </subcellularLocation>
    <subcellularLocation>
        <location evidence="2">Cytoplasm</location>
    </subcellularLocation>
    <subcellularLocation>
        <location evidence="1">Membrane</location>
        <topology evidence="1">Peripheral membrane protein</topology>
    </subcellularLocation>
</comment>
<comment type="caution">
    <text evidence="26">The sequence shown here is derived from an EMBL/GenBank/DDBJ whole genome shotgun (WGS) entry which is preliminary data.</text>
</comment>
<evidence type="ECO:0000313" key="27">
    <source>
        <dbReference type="Proteomes" id="UP000592181"/>
    </source>
</evidence>
<dbReference type="Pfam" id="PF03061">
    <property type="entry name" value="4HBT"/>
    <property type="match status" value="1"/>
</dbReference>
<evidence type="ECO:0000256" key="17">
    <source>
        <dbReference type="ARBA" id="ARBA00040123"/>
    </source>
</evidence>
<keyword evidence="27" id="KW-1185">Reference proteome</keyword>
<evidence type="ECO:0000256" key="13">
    <source>
        <dbReference type="ARBA" id="ARBA00035852"/>
    </source>
</evidence>
<evidence type="ECO:0000313" key="26">
    <source>
        <dbReference type="EMBL" id="NYG38581.1"/>
    </source>
</evidence>
<evidence type="ECO:0000256" key="22">
    <source>
        <dbReference type="ARBA" id="ARBA00048074"/>
    </source>
</evidence>
<evidence type="ECO:0000256" key="7">
    <source>
        <dbReference type="ARBA" id="ARBA00022801"/>
    </source>
</evidence>
<keyword evidence="5" id="KW-0963">Cytoplasm</keyword>
<dbReference type="CDD" id="cd03443">
    <property type="entry name" value="PaaI_thioesterase"/>
    <property type="match status" value="1"/>
</dbReference>
<comment type="catalytic activity">
    <reaction evidence="20">
        <text>hexadecanoyl-CoA + H2O = hexadecanoate + CoA + H(+)</text>
        <dbReference type="Rhea" id="RHEA:16645"/>
        <dbReference type="ChEBI" id="CHEBI:7896"/>
        <dbReference type="ChEBI" id="CHEBI:15377"/>
        <dbReference type="ChEBI" id="CHEBI:15378"/>
        <dbReference type="ChEBI" id="CHEBI:57287"/>
        <dbReference type="ChEBI" id="CHEBI:57379"/>
        <dbReference type="EC" id="3.1.2.2"/>
    </reaction>
    <physiologicalReaction direction="left-to-right" evidence="20">
        <dbReference type="Rhea" id="RHEA:16646"/>
    </physiologicalReaction>
</comment>
<dbReference type="InterPro" id="IPR029069">
    <property type="entry name" value="HotDog_dom_sf"/>
</dbReference>
<evidence type="ECO:0000256" key="12">
    <source>
        <dbReference type="ARBA" id="ARBA00023273"/>
    </source>
</evidence>
<evidence type="ECO:0000256" key="8">
    <source>
        <dbReference type="ARBA" id="ARBA00022832"/>
    </source>
</evidence>
<keyword evidence="9" id="KW-0809">Transit peptide</keyword>
<evidence type="ECO:0000256" key="4">
    <source>
        <dbReference type="ARBA" id="ARBA00022475"/>
    </source>
</evidence>
<evidence type="ECO:0000256" key="15">
    <source>
        <dbReference type="ARBA" id="ARBA00038456"/>
    </source>
</evidence>
<evidence type="ECO:0000259" key="25">
    <source>
        <dbReference type="Pfam" id="PF03061"/>
    </source>
</evidence>
<dbReference type="EMBL" id="JACBZX010000001">
    <property type="protein sequence ID" value="NYG38581.1"/>
    <property type="molecule type" value="Genomic_DNA"/>
</dbReference>
<comment type="catalytic activity">
    <reaction evidence="22">
        <text>dodecanoyl-CoA + H2O = dodecanoate + CoA + H(+)</text>
        <dbReference type="Rhea" id="RHEA:30135"/>
        <dbReference type="ChEBI" id="CHEBI:15377"/>
        <dbReference type="ChEBI" id="CHEBI:15378"/>
        <dbReference type="ChEBI" id="CHEBI:18262"/>
        <dbReference type="ChEBI" id="CHEBI:57287"/>
        <dbReference type="ChEBI" id="CHEBI:57375"/>
    </reaction>
    <physiologicalReaction direction="left-to-right" evidence="22">
        <dbReference type="Rhea" id="RHEA:30136"/>
    </physiologicalReaction>
</comment>
<dbReference type="AlphaFoldDB" id="A0A852XJT6"/>
<feature type="region of interest" description="Disordered" evidence="24">
    <location>
        <begin position="70"/>
        <end position="95"/>
    </location>
</feature>
<feature type="domain" description="Thioesterase" evidence="25">
    <location>
        <begin position="126"/>
        <end position="197"/>
    </location>
</feature>
<dbReference type="GO" id="GO:0006631">
    <property type="term" value="P:fatty acid metabolic process"/>
    <property type="evidence" value="ECO:0007669"/>
    <property type="project" value="UniProtKB-KW"/>
</dbReference>
<keyword evidence="4" id="KW-1003">Cell membrane</keyword>
<evidence type="ECO:0000256" key="3">
    <source>
        <dbReference type="ARBA" id="ARBA00004632"/>
    </source>
</evidence>
<reference evidence="26 27" key="1">
    <citation type="submission" date="2020-07" db="EMBL/GenBank/DDBJ databases">
        <title>Sequencing the genomes of 1000 actinobacteria strains.</title>
        <authorList>
            <person name="Klenk H.-P."/>
        </authorList>
    </citation>
    <scope>NUCLEOTIDE SEQUENCE [LARGE SCALE GENOMIC DNA]</scope>
    <source>
        <strain evidence="26 27">DSM 24723</strain>
    </source>
</reference>
<keyword evidence="6" id="KW-0053">Apoptosis</keyword>
<keyword evidence="8" id="KW-0276">Fatty acid metabolism</keyword>
<dbReference type="SUPFAM" id="SSF54637">
    <property type="entry name" value="Thioesterase/thiol ester dehydrase-isomerase"/>
    <property type="match status" value="1"/>
</dbReference>
<accession>A0A852XJT6</accession>
<name>A0A852XJT6_9MICO</name>
<dbReference type="GO" id="GO:0016020">
    <property type="term" value="C:membrane"/>
    <property type="evidence" value="ECO:0007669"/>
    <property type="project" value="UniProtKB-SubCell"/>
</dbReference>
<comment type="similarity">
    <text evidence="15">Belongs to the THEM4/THEM5 thioesterase family.</text>
</comment>
<evidence type="ECO:0000256" key="5">
    <source>
        <dbReference type="ARBA" id="ARBA00022490"/>
    </source>
</evidence>
<gene>
    <name evidence="26" type="ORF">BJY28_003050</name>
</gene>
<protein>
    <recommendedName>
        <fullName evidence="17">Acyl-coenzyme A thioesterase THEM4</fullName>
        <ecNumber evidence="16">3.1.2.2</ecNumber>
    </recommendedName>
    <alternativeName>
        <fullName evidence="18">Thioesterase superfamily member 4</fullName>
    </alternativeName>
</protein>
<dbReference type="InterPro" id="IPR052365">
    <property type="entry name" value="THEM4/THEM5_acyl-CoA_thioest"/>
</dbReference>
<evidence type="ECO:0000256" key="18">
    <source>
        <dbReference type="ARBA" id="ARBA00043210"/>
    </source>
</evidence>
<evidence type="ECO:0000256" key="9">
    <source>
        <dbReference type="ARBA" id="ARBA00022946"/>
    </source>
</evidence>
<evidence type="ECO:0000256" key="11">
    <source>
        <dbReference type="ARBA" id="ARBA00023136"/>
    </source>
</evidence>
<evidence type="ECO:0000256" key="16">
    <source>
        <dbReference type="ARBA" id="ARBA00038848"/>
    </source>
</evidence>
<dbReference type="EC" id="3.1.2.2" evidence="16"/>
<comment type="catalytic activity">
    <reaction evidence="19">
        <text>octanoyl-CoA + H2O = octanoate + CoA + H(+)</text>
        <dbReference type="Rhea" id="RHEA:30143"/>
        <dbReference type="ChEBI" id="CHEBI:15377"/>
        <dbReference type="ChEBI" id="CHEBI:15378"/>
        <dbReference type="ChEBI" id="CHEBI:25646"/>
        <dbReference type="ChEBI" id="CHEBI:57287"/>
        <dbReference type="ChEBI" id="CHEBI:57386"/>
    </reaction>
    <physiologicalReaction direction="left-to-right" evidence="19">
        <dbReference type="Rhea" id="RHEA:30144"/>
    </physiologicalReaction>
</comment>